<keyword evidence="1" id="KW-0472">Membrane</keyword>
<keyword evidence="1" id="KW-1133">Transmembrane helix</keyword>
<evidence type="ECO:0000256" key="1">
    <source>
        <dbReference type="SAM" id="Phobius"/>
    </source>
</evidence>
<dbReference type="Proteomes" id="UP000019050">
    <property type="component" value="Unassembled WGS sequence"/>
</dbReference>
<evidence type="ECO:0000313" key="2">
    <source>
        <dbReference type="EMBL" id="ESK66322.1"/>
    </source>
</evidence>
<dbReference type="EMBL" id="ACIN03000001">
    <property type="protein sequence ID" value="ESK66322.1"/>
    <property type="molecule type" value="Genomic_DNA"/>
</dbReference>
<dbReference type="STRING" id="592010.GCWU000182_000008"/>
<evidence type="ECO:0000313" key="3">
    <source>
        <dbReference type="Proteomes" id="UP000019050"/>
    </source>
</evidence>
<proteinExistence type="predicted"/>
<organism evidence="2 3">
    <name type="scientific">Abiotrophia defectiva ATCC 49176</name>
    <dbReference type="NCBI Taxonomy" id="592010"/>
    <lineage>
        <taxon>Bacteria</taxon>
        <taxon>Bacillati</taxon>
        <taxon>Bacillota</taxon>
        <taxon>Bacilli</taxon>
        <taxon>Lactobacillales</taxon>
        <taxon>Aerococcaceae</taxon>
        <taxon>Abiotrophia</taxon>
    </lineage>
</organism>
<name>W1Q535_ABIDE</name>
<dbReference type="HOGENOM" id="CLU_1745654_0_0_9"/>
<gene>
    <name evidence="2" type="ORF">GCWU000182_000008</name>
</gene>
<feature type="transmembrane region" description="Helical" evidence="1">
    <location>
        <begin position="104"/>
        <end position="132"/>
    </location>
</feature>
<feature type="transmembrane region" description="Helical" evidence="1">
    <location>
        <begin position="53"/>
        <end position="71"/>
    </location>
</feature>
<sequence>MWGLLELKSLIESARLKVKRKGVKAAMGNRQQKKAVRFGWPVDRKTPRNSREWTMFWLSIALTLVISWAFYLSRWPVPVRKVHFIFHDDVNRLMDLKMLESESFSYLLTLIAVLIVIFIFYMVTSHLIYLAFDIWQTIKGKTRKEGKTW</sequence>
<reference evidence="2" key="1">
    <citation type="submission" date="2013-06" db="EMBL/GenBank/DDBJ databases">
        <authorList>
            <person name="Weinstock G."/>
            <person name="Sodergren E."/>
            <person name="Clifton S."/>
            <person name="Fulton L."/>
            <person name="Fulton B."/>
            <person name="Courtney L."/>
            <person name="Fronick C."/>
            <person name="Harrison M."/>
            <person name="Strong C."/>
            <person name="Farmer C."/>
            <person name="Delahaunty K."/>
            <person name="Markovic C."/>
            <person name="Hall O."/>
            <person name="Minx P."/>
            <person name="Tomlinson C."/>
            <person name="Mitreva M."/>
            <person name="Nelson J."/>
            <person name="Hou S."/>
            <person name="Wollam A."/>
            <person name="Pepin K.H."/>
            <person name="Johnson M."/>
            <person name="Bhonagiri V."/>
            <person name="Nash W.E."/>
            <person name="Warren W."/>
            <person name="Chinwalla A."/>
            <person name="Mardis E.R."/>
            <person name="Wilson R.K."/>
        </authorList>
    </citation>
    <scope>NUCLEOTIDE SEQUENCE [LARGE SCALE GENOMIC DNA]</scope>
    <source>
        <strain evidence="2">ATCC 49176</strain>
    </source>
</reference>
<protein>
    <submittedName>
        <fullName evidence="2">Uncharacterized protein</fullName>
    </submittedName>
</protein>
<dbReference type="AlphaFoldDB" id="W1Q535"/>
<accession>W1Q535</accession>
<keyword evidence="3" id="KW-1185">Reference proteome</keyword>
<keyword evidence="1" id="KW-0812">Transmembrane</keyword>
<comment type="caution">
    <text evidence="2">The sequence shown here is derived from an EMBL/GenBank/DDBJ whole genome shotgun (WGS) entry which is preliminary data.</text>
</comment>